<keyword evidence="11" id="KW-1185">Reference proteome</keyword>
<dbReference type="Proteomes" id="UP000252519">
    <property type="component" value="Unassembled WGS sequence"/>
</dbReference>
<dbReference type="GO" id="GO:0005524">
    <property type="term" value="F:ATP binding"/>
    <property type="evidence" value="ECO:0007669"/>
    <property type="project" value="UniProtKB-KW"/>
</dbReference>
<evidence type="ECO:0000256" key="7">
    <source>
        <dbReference type="SAM" id="Phobius"/>
    </source>
</evidence>
<keyword evidence="2 7" id="KW-0812">Transmembrane</keyword>
<organism evidence="10 11">
    <name type="scientific">Ancylostoma caninum</name>
    <name type="common">Dog hookworm</name>
    <dbReference type="NCBI Taxonomy" id="29170"/>
    <lineage>
        <taxon>Eukaryota</taxon>
        <taxon>Metazoa</taxon>
        <taxon>Ecdysozoa</taxon>
        <taxon>Nematoda</taxon>
        <taxon>Chromadorea</taxon>
        <taxon>Rhabditida</taxon>
        <taxon>Rhabditina</taxon>
        <taxon>Rhabditomorpha</taxon>
        <taxon>Strongyloidea</taxon>
        <taxon>Ancylostomatidae</taxon>
        <taxon>Ancylostomatinae</taxon>
        <taxon>Ancylostoma</taxon>
    </lineage>
</organism>
<dbReference type="EMBL" id="JOJR01000004">
    <property type="protein sequence ID" value="RCN52948.1"/>
    <property type="molecule type" value="Genomic_DNA"/>
</dbReference>
<comment type="caution">
    <text evidence="10">The sequence shown here is derived from an EMBL/GenBank/DDBJ whole genome shotgun (WGS) entry which is preliminary data.</text>
</comment>
<evidence type="ECO:0000256" key="6">
    <source>
        <dbReference type="ARBA" id="ARBA00023136"/>
    </source>
</evidence>
<evidence type="ECO:0000256" key="4">
    <source>
        <dbReference type="ARBA" id="ARBA00022840"/>
    </source>
</evidence>
<comment type="subcellular location">
    <subcellularLocation>
        <location evidence="1">Membrane</location>
        <topology evidence="1">Multi-pass membrane protein</topology>
    </subcellularLocation>
</comment>
<feature type="transmembrane region" description="Helical" evidence="7">
    <location>
        <begin position="706"/>
        <end position="730"/>
    </location>
</feature>
<reference evidence="10 11" key="1">
    <citation type="submission" date="2014-10" db="EMBL/GenBank/DDBJ databases">
        <title>Draft genome of the hookworm Ancylostoma caninum.</title>
        <authorList>
            <person name="Mitreva M."/>
        </authorList>
    </citation>
    <scope>NUCLEOTIDE SEQUENCE [LARGE SCALE GENOMIC DNA]</scope>
    <source>
        <strain evidence="10 11">Baltimore</strain>
    </source>
</reference>
<feature type="transmembrane region" description="Helical" evidence="7">
    <location>
        <begin position="287"/>
        <end position="307"/>
    </location>
</feature>
<dbReference type="PROSITE" id="PS50893">
    <property type="entry name" value="ABC_TRANSPORTER_2"/>
    <property type="match status" value="1"/>
</dbReference>
<dbReference type="PROSITE" id="PS50929">
    <property type="entry name" value="ABC_TM1F"/>
    <property type="match status" value="2"/>
</dbReference>
<dbReference type="InterPro" id="IPR036640">
    <property type="entry name" value="ABC1_TM_sf"/>
</dbReference>
<feature type="transmembrane region" description="Helical" evidence="7">
    <location>
        <begin position="663"/>
        <end position="686"/>
    </location>
</feature>
<dbReference type="SUPFAM" id="SSF90123">
    <property type="entry name" value="ABC transporter transmembrane region"/>
    <property type="match status" value="2"/>
</dbReference>
<gene>
    <name evidence="10" type="ORF">ANCCAN_00943</name>
</gene>
<dbReference type="InterPro" id="IPR003439">
    <property type="entry name" value="ABC_transporter-like_ATP-bd"/>
</dbReference>
<name>A0A368HB81_ANCCA</name>
<dbReference type="Pfam" id="PF00005">
    <property type="entry name" value="ABC_tran"/>
    <property type="match status" value="1"/>
</dbReference>
<dbReference type="InterPro" id="IPR039421">
    <property type="entry name" value="Type_1_exporter"/>
</dbReference>
<keyword evidence="3" id="KW-0547">Nucleotide-binding</keyword>
<dbReference type="InterPro" id="IPR003593">
    <property type="entry name" value="AAA+_ATPase"/>
</dbReference>
<feature type="transmembrane region" description="Helical" evidence="7">
    <location>
        <begin position="248"/>
        <end position="275"/>
    </location>
</feature>
<accession>A0A368HB81</accession>
<evidence type="ECO:0000313" key="11">
    <source>
        <dbReference type="Proteomes" id="UP000252519"/>
    </source>
</evidence>
<dbReference type="Gene3D" id="1.20.1560.10">
    <property type="entry name" value="ABC transporter type 1, transmembrane domain"/>
    <property type="match status" value="2"/>
</dbReference>
<evidence type="ECO:0000313" key="10">
    <source>
        <dbReference type="EMBL" id="RCN52948.1"/>
    </source>
</evidence>
<sequence length="892" mass="99208">MPLNCVAGGLYANFYLKDLNLLWEFQHIGNELLWRKAMYLCIGYLVVGCLLFVLCYLQHYFLFLASRSIVERIRKEFVSAVLRQNAMWQDENNAGTITSQLNENISQIEDGIGDKIGMLARGVSMFIASAAFAFAFSWRITLVCVAVGPVSAITMAVMSRDLKLIRNIPSYVYLSKIQASRVILTNISFLKLSASSMQGMLSVSGAVGAIAEEAVMNVKTVAACNGQEHMVKRYMEQMKRGLRFAIKYSFINGFFEGFMFFQLYIFYAAAFLYGIPSYYHGITPEPGTIFITASAILLGSYFFGLLGPHMMAIMKARIAASVIYETIDMAEGSSAMNGEEMKSCEGRLEFRDVHFKYPTRETPILKGLSWYAEPGETIAFVGKSGCGKSTSIGLLTRLYDCNCGSMTLDGRDIRSIKLNDLRKMIGIVQQEPCLFNGTIRENIVLGRDISDEQAENAARIANAHEFITKLEKGYDTMIGTGGIALSGGQKQRLAIARAVAAQPKILLLDEATSALDSESEKIVQLALNRASLGRTTIVIAHRLSTLKDVQRIYAIEDGKVVEEGTHFELMERQGLYSNLAKAQEVGIDIGGRKRKISESFDHHAHSSIPIVRQDLRASGVTRRSISSIVSQPIEFLTQKSDTQPSRGGGILRVYLSCLRSRPVFWVCLIGSIMRGLELPFCAYFNGFTYRALDQTIETFAPFMWTAIGLFLFLAIYSWVFLTISIGFGGWSSESFTSDMRVAVLRSLLSQNAEFFDRPQYSNAACVTELASKPPDVQACLDYRFMLMVNNLCAVGVCIALSVVACWPSGVAMTILITLFTTSMWFTSNRVSANMLTKAELDKTTELSVEIIEQTRTIQLLAVESHFIEKFGNYQAAVKSEERMVSQRRESAQ</sequence>
<dbReference type="Gene3D" id="3.40.50.300">
    <property type="entry name" value="P-loop containing nucleotide triphosphate hydrolases"/>
    <property type="match status" value="1"/>
</dbReference>
<evidence type="ECO:0000256" key="2">
    <source>
        <dbReference type="ARBA" id="ARBA00022692"/>
    </source>
</evidence>
<keyword evidence="6 7" id="KW-0472">Membrane</keyword>
<dbReference type="InterPro" id="IPR017871">
    <property type="entry name" value="ABC_transporter-like_CS"/>
</dbReference>
<evidence type="ECO:0008006" key="12">
    <source>
        <dbReference type="Google" id="ProtNLM"/>
    </source>
</evidence>
<dbReference type="PANTHER" id="PTHR24221">
    <property type="entry name" value="ATP-BINDING CASSETTE SUB-FAMILY B"/>
    <property type="match status" value="1"/>
</dbReference>
<feature type="domain" description="ABC transmembrane type-1" evidence="9">
    <location>
        <begin position="687"/>
        <end position="870"/>
    </location>
</feature>
<feature type="transmembrane region" description="Helical" evidence="7">
    <location>
        <begin position="140"/>
        <end position="158"/>
    </location>
</feature>
<evidence type="ECO:0000259" key="8">
    <source>
        <dbReference type="PROSITE" id="PS50893"/>
    </source>
</evidence>
<dbReference type="SUPFAM" id="SSF52540">
    <property type="entry name" value="P-loop containing nucleoside triphosphate hydrolases"/>
    <property type="match status" value="1"/>
</dbReference>
<dbReference type="AlphaFoldDB" id="A0A368HB81"/>
<dbReference type="GO" id="GO:0140359">
    <property type="term" value="F:ABC-type transporter activity"/>
    <property type="evidence" value="ECO:0007669"/>
    <property type="project" value="InterPro"/>
</dbReference>
<keyword evidence="5 7" id="KW-1133">Transmembrane helix</keyword>
<dbReference type="GO" id="GO:0016020">
    <property type="term" value="C:membrane"/>
    <property type="evidence" value="ECO:0007669"/>
    <property type="project" value="UniProtKB-SubCell"/>
</dbReference>
<dbReference type="PANTHER" id="PTHR24221:SF503">
    <property type="entry name" value="MITOCHONDRIAL POTASSIUM CHANNEL ATP-BINDING SUBUNIT"/>
    <property type="match status" value="1"/>
</dbReference>
<dbReference type="STRING" id="29170.A0A368HB81"/>
<evidence type="ECO:0000256" key="1">
    <source>
        <dbReference type="ARBA" id="ARBA00004141"/>
    </source>
</evidence>
<dbReference type="CDD" id="cd03249">
    <property type="entry name" value="ABC_MTABC3_MDL1_MDL2"/>
    <property type="match status" value="1"/>
</dbReference>
<proteinExistence type="predicted"/>
<protein>
    <recommendedName>
        <fullName evidence="12">ABC transporter, ATP-binding protein</fullName>
    </recommendedName>
</protein>
<evidence type="ECO:0000259" key="9">
    <source>
        <dbReference type="PROSITE" id="PS50929"/>
    </source>
</evidence>
<dbReference type="InterPro" id="IPR027417">
    <property type="entry name" value="P-loop_NTPase"/>
</dbReference>
<feature type="domain" description="ABC transporter" evidence="8">
    <location>
        <begin position="348"/>
        <end position="582"/>
    </location>
</feature>
<dbReference type="PROSITE" id="PS00211">
    <property type="entry name" value="ABC_TRANSPORTER_1"/>
    <property type="match status" value="1"/>
</dbReference>
<evidence type="ECO:0000256" key="5">
    <source>
        <dbReference type="ARBA" id="ARBA00022989"/>
    </source>
</evidence>
<dbReference type="Pfam" id="PF00664">
    <property type="entry name" value="ABC_membrane"/>
    <property type="match status" value="3"/>
</dbReference>
<dbReference type="CDD" id="cd18577">
    <property type="entry name" value="ABC_6TM_Pgp_ABCB1_D1_like"/>
    <property type="match status" value="1"/>
</dbReference>
<keyword evidence="4" id="KW-0067">ATP-binding</keyword>
<feature type="domain" description="ABC transmembrane type-1" evidence="9">
    <location>
        <begin position="25"/>
        <end position="315"/>
    </location>
</feature>
<dbReference type="InterPro" id="IPR011527">
    <property type="entry name" value="ABC1_TM_dom"/>
</dbReference>
<dbReference type="GO" id="GO:0016887">
    <property type="term" value="F:ATP hydrolysis activity"/>
    <property type="evidence" value="ECO:0007669"/>
    <property type="project" value="InterPro"/>
</dbReference>
<evidence type="ECO:0000256" key="3">
    <source>
        <dbReference type="ARBA" id="ARBA00022741"/>
    </source>
</evidence>
<dbReference type="FunFam" id="3.40.50.300:FF:001797">
    <property type="entry name" value="ABC transporter, putative"/>
    <property type="match status" value="1"/>
</dbReference>
<dbReference type="SMART" id="SM00382">
    <property type="entry name" value="AAA"/>
    <property type="match status" value="1"/>
</dbReference>
<dbReference type="OrthoDB" id="5850198at2759"/>
<feature type="transmembrane region" description="Helical" evidence="7">
    <location>
        <begin position="784"/>
        <end position="804"/>
    </location>
</feature>
<feature type="transmembrane region" description="Helical" evidence="7">
    <location>
        <begin position="37"/>
        <end position="65"/>
    </location>
</feature>